<dbReference type="OrthoDB" id="10374702at2759"/>
<name>A0A517LJY6_9PEZI</name>
<evidence type="ECO:0000313" key="2">
    <source>
        <dbReference type="Proteomes" id="UP000316270"/>
    </source>
</evidence>
<dbReference type="Proteomes" id="UP000316270">
    <property type="component" value="Chromosome 14"/>
</dbReference>
<sequence length="354" mass="39795">MPVNTIPRPAALQIGRTVAQSAAGQSLFQQHVTDSEICHKMHDFTTEGPAASSILSAEAGSTAADLLDIPYQDFSAIPRPVNYQWRKDNHKCTACGHDGHLDIDCLVWRIQESTVNETKMTSKTNTERMRVHALMFSTLDSRKCYLAKGKGALPQELRDIIWSFVMAHDSSVLGGRIIASAGMQVVPRCLHLNQQIHREACEVILNQVRVVIHTGGANRGFRSWINACYAHDLVRELEFPLFYRFNPGKLSGLGHLYDQRSLDVDLMLLCTSLRKVTFKLRCAGMTCAAMVQRYSIDRLVGCEHLKEVVIDLAAKKWGPPTDFYSGEEMAQYCRDMFIANEQRVVVTNRLIRGR</sequence>
<keyword evidence="2" id="KW-1185">Reference proteome</keyword>
<evidence type="ECO:0000313" key="1">
    <source>
        <dbReference type="EMBL" id="QDS75961.1"/>
    </source>
</evidence>
<organism evidence="1 2">
    <name type="scientific">Venturia effusa</name>
    <dbReference type="NCBI Taxonomy" id="50376"/>
    <lineage>
        <taxon>Eukaryota</taxon>
        <taxon>Fungi</taxon>
        <taxon>Dikarya</taxon>
        <taxon>Ascomycota</taxon>
        <taxon>Pezizomycotina</taxon>
        <taxon>Dothideomycetes</taxon>
        <taxon>Pleosporomycetidae</taxon>
        <taxon>Venturiales</taxon>
        <taxon>Venturiaceae</taxon>
        <taxon>Venturia</taxon>
    </lineage>
</organism>
<dbReference type="EMBL" id="CP042198">
    <property type="protein sequence ID" value="QDS75961.1"/>
    <property type="molecule type" value="Genomic_DNA"/>
</dbReference>
<gene>
    <name evidence="1" type="ORF">FKW77_003693</name>
</gene>
<accession>A0A517LJY6</accession>
<evidence type="ECO:0008006" key="3">
    <source>
        <dbReference type="Google" id="ProtNLM"/>
    </source>
</evidence>
<protein>
    <recommendedName>
        <fullName evidence="3">CCHC-type domain-containing protein</fullName>
    </recommendedName>
</protein>
<proteinExistence type="predicted"/>
<dbReference type="AlphaFoldDB" id="A0A517LJY6"/>
<reference evidence="1 2" key="1">
    <citation type="submission" date="2019-07" db="EMBL/GenBank/DDBJ databases">
        <title>Finished genome of Venturia effusa.</title>
        <authorList>
            <person name="Young C.A."/>
            <person name="Cox M.P."/>
            <person name="Ganley A.R.D."/>
            <person name="David W.J."/>
        </authorList>
    </citation>
    <scope>NUCLEOTIDE SEQUENCE [LARGE SCALE GENOMIC DNA]</scope>
    <source>
        <strain evidence="2">albino</strain>
    </source>
</reference>